<evidence type="ECO:0000256" key="6">
    <source>
        <dbReference type="ARBA" id="ARBA00023054"/>
    </source>
</evidence>
<keyword evidence="5" id="KW-0965">Cell junction</keyword>
<evidence type="ECO:0000256" key="5">
    <source>
        <dbReference type="ARBA" id="ARBA00022949"/>
    </source>
</evidence>
<dbReference type="GO" id="GO:0005198">
    <property type="term" value="F:structural molecule activity"/>
    <property type="evidence" value="ECO:0007669"/>
    <property type="project" value="TreeGrafter"/>
</dbReference>
<comment type="similarity">
    <text evidence="2">Belongs to the plakin or cytolinker family.</text>
</comment>
<dbReference type="GO" id="GO:0070161">
    <property type="term" value="C:anchoring junction"/>
    <property type="evidence" value="ECO:0007669"/>
    <property type="project" value="UniProtKB-SubCell"/>
</dbReference>
<dbReference type="GO" id="GO:0042995">
    <property type="term" value="C:cell projection"/>
    <property type="evidence" value="ECO:0007669"/>
    <property type="project" value="UniProtKB-SubCell"/>
</dbReference>
<dbReference type="InterPro" id="IPR035915">
    <property type="entry name" value="Plakin_repeat_sf"/>
</dbReference>
<sequence>MYEQLERGRTMAQDMGSLASVQRYLRGTGCIAGLLLPSSQEPLSIHEACRKGLLRPGTALTLLEAQAATGFITERKRGAMKKDLIVREHGIRLLEAQIATGGVVDPVHGRRLPMDVAYRRGYFDEEMNHVLEDPSDDTKGFFDPNLQLLECCVRDPNTGLYVLQVVKKGETYREKEERACPGVQSPELSLEQLLEIIPMTVKETEKQNQVIKVAAIGGGVTAAELFNSGIIGVATPSTQEVMSIYEASRKGLIPVGFAAQLLEAQVATGFMLDPHGHQRLSVDEAMAAGLTARGAGGHGGIVDPLHHHRLPLDTAYRRSCLDQNTYPLAEEQKCMHKRFVDLNTQEKGTYQELQERGHREEGMDWALVPRVSGRRDSNFINKATRRALKAERVDVTVGRFKGQRPSVWELLNSEYLTEDKKRELVVKYKRDTAHALEKGVKRYLEGTSCIAGMLVPAKDEPRRQEKSIYQAMWKVVLRPGTALVLLEAQAATGFVINPVENRKLTVQEAFAAGMFSSETYQKLLSAKRSVTGYTDPYTGEQISLFQAVKKDLIVREHGIRLLEAQIATGGVIDPMRSRHLPVDVAYRHGYFNKGMNRVLEDPSDNTKGFFNPNTHENFTYVQLLQRATPDPETGLLFLLCLENPRGDPRAERAARGPLHAGFTPTRAPGDWAGFQDVCGRSVVGNRCRKYQRLPGLGRAGRRRPLRARGGPDGPGSGPPRKPLRPGRSPQAGAGAAESSESREEPGWDQAAPPGGGLGRGGASGRGPGRGGRGL</sequence>
<reference evidence="8 9" key="1">
    <citation type="submission" date="2022-11" db="EMBL/GenBank/DDBJ databases">
        <title>Whole genome sequence of Eschrichtius robustus ER-17-0199.</title>
        <authorList>
            <person name="Bruniche-Olsen A."/>
            <person name="Black A.N."/>
            <person name="Fields C.J."/>
            <person name="Walden K."/>
            <person name="Dewoody J.A."/>
        </authorList>
    </citation>
    <scope>NUCLEOTIDE SEQUENCE [LARGE SCALE GENOMIC DNA]</scope>
    <source>
        <strain evidence="8">ER-17-0199</strain>
        <tissue evidence="8">Blubber</tissue>
    </source>
</reference>
<dbReference type="EMBL" id="JAIQCJ010002272">
    <property type="protein sequence ID" value="KAJ8778086.1"/>
    <property type="molecule type" value="Genomic_DNA"/>
</dbReference>
<comment type="subcellular location">
    <subcellularLocation>
        <location evidence="1">Cell junction</location>
    </subcellularLocation>
</comment>
<dbReference type="InterPro" id="IPR001101">
    <property type="entry name" value="Plectin_repeat"/>
</dbReference>
<evidence type="ECO:0000313" key="9">
    <source>
        <dbReference type="Proteomes" id="UP001159641"/>
    </source>
</evidence>
<dbReference type="PANTHER" id="PTHR23169">
    <property type="entry name" value="ENVOPLAKIN"/>
    <property type="match status" value="1"/>
</dbReference>
<evidence type="ECO:0000256" key="4">
    <source>
        <dbReference type="ARBA" id="ARBA00022737"/>
    </source>
</evidence>
<dbReference type="AlphaFoldDB" id="A0AB34GGY6"/>
<feature type="compositionally biased region" description="Low complexity" evidence="7">
    <location>
        <begin position="728"/>
        <end position="738"/>
    </location>
</feature>
<dbReference type="PANTHER" id="PTHR23169:SF21">
    <property type="entry name" value="EPIPLAKIN"/>
    <property type="match status" value="1"/>
</dbReference>
<evidence type="ECO:0008006" key="10">
    <source>
        <dbReference type="Google" id="ProtNLM"/>
    </source>
</evidence>
<keyword evidence="3" id="KW-0597">Phosphoprotein</keyword>
<dbReference type="SMART" id="SM00250">
    <property type="entry name" value="PLEC"/>
    <property type="match status" value="11"/>
</dbReference>
<evidence type="ECO:0000256" key="7">
    <source>
        <dbReference type="SAM" id="MobiDB-lite"/>
    </source>
</evidence>
<keyword evidence="4" id="KW-0677">Repeat</keyword>
<evidence type="ECO:0000256" key="3">
    <source>
        <dbReference type="ARBA" id="ARBA00022553"/>
    </source>
</evidence>
<evidence type="ECO:0000256" key="1">
    <source>
        <dbReference type="ARBA" id="ARBA00004282"/>
    </source>
</evidence>
<name>A0AB34GGY6_ESCRO</name>
<gene>
    <name evidence="8" type="ORF">J1605_013946</name>
</gene>
<dbReference type="Gene3D" id="3.90.1290.10">
    <property type="entry name" value="Plakin repeat"/>
    <property type="match status" value="5"/>
</dbReference>
<feature type="region of interest" description="Disordered" evidence="7">
    <location>
        <begin position="694"/>
        <end position="774"/>
    </location>
</feature>
<dbReference type="GO" id="GO:0045095">
    <property type="term" value="C:keratin filament"/>
    <property type="evidence" value="ECO:0007669"/>
    <property type="project" value="TreeGrafter"/>
</dbReference>
<organism evidence="8 9">
    <name type="scientific">Eschrichtius robustus</name>
    <name type="common">California gray whale</name>
    <name type="synonym">Eschrichtius gibbosus</name>
    <dbReference type="NCBI Taxonomy" id="9764"/>
    <lineage>
        <taxon>Eukaryota</taxon>
        <taxon>Metazoa</taxon>
        <taxon>Chordata</taxon>
        <taxon>Craniata</taxon>
        <taxon>Vertebrata</taxon>
        <taxon>Euteleostomi</taxon>
        <taxon>Mammalia</taxon>
        <taxon>Eutheria</taxon>
        <taxon>Laurasiatheria</taxon>
        <taxon>Artiodactyla</taxon>
        <taxon>Whippomorpha</taxon>
        <taxon>Cetacea</taxon>
        <taxon>Mysticeti</taxon>
        <taxon>Eschrichtiidae</taxon>
        <taxon>Eschrichtius</taxon>
    </lineage>
</organism>
<dbReference type="GO" id="GO:0016020">
    <property type="term" value="C:membrane"/>
    <property type="evidence" value="ECO:0007669"/>
    <property type="project" value="TreeGrafter"/>
</dbReference>
<dbReference type="Proteomes" id="UP001159641">
    <property type="component" value="Unassembled WGS sequence"/>
</dbReference>
<dbReference type="GO" id="GO:1990254">
    <property type="term" value="F:keratin filament binding"/>
    <property type="evidence" value="ECO:0007669"/>
    <property type="project" value="TreeGrafter"/>
</dbReference>
<dbReference type="Pfam" id="PF00681">
    <property type="entry name" value="Plectin"/>
    <property type="match status" value="6"/>
</dbReference>
<dbReference type="InterPro" id="IPR043197">
    <property type="entry name" value="Plakin"/>
</dbReference>
<keyword evidence="9" id="KW-1185">Reference proteome</keyword>
<dbReference type="SUPFAM" id="SSF75399">
    <property type="entry name" value="Plakin repeat"/>
    <property type="match status" value="3"/>
</dbReference>
<evidence type="ECO:0000256" key="2">
    <source>
        <dbReference type="ARBA" id="ARBA00009109"/>
    </source>
</evidence>
<feature type="compositionally biased region" description="Gly residues" evidence="7">
    <location>
        <begin position="753"/>
        <end position="774"/>
    </location>
</feature>
<dbReference type="GO" id="GO:0005737">
    <property type="term" value="C:cytoplasm"/>
    <property type="evidence" value="ECO:0007669"/>
    <property type="project" value="TreeGrafter"/>
</dbReference>
<dbReference type="FunFam" id="3.90.1290.10:FF:000001">
    <property type="entry name" value="Plectin a"/>
    <property type="match status" value="1"/>
</dbReference>
<comment type="caution">
    <text evidence="8">The sequence shown here is derived from an EMBL/GenBank/DDBJ whole genome shotgun (WGS) entry which is preliminary data.</text>
</comment>
<dbReference type="GO" id="GO:0042060">
    <property type="term" value="P:wound healing"/>
    <property type="evidence" value="ECO:0007669"/>
    <property type="project" value="TreeGrafter"/>
</dbReference>
<protein>
    <recommendedName>
        <fullName evidence="10">Epiplakin</fullName>
    </recommendedName>
</protein>
<evidence type="ECO:0000313" key="8">
    <source>
        <dbReference type="EMBL" id="KAJ8778086.1"/>
    </source>
</evidence>
<accession>A0AB34GGY6</accession>
<dbReference type="GO" id="GO:0045110">
    <property type="term" value="P:intermediate filament bundle assembly"/>
    <property type="evidence" value="ECO:0007669"/>
    <property type="project" value="TreeGrafter"/>
</dbReference>
<proteinExistence type="inferred from homology"/>
<keyword evidence="6" id="KW-0175">Coiled coil</keyword>